<sequence length="173" mass="20594">MCEEDNFFIRGLELYQLSLDEDSCSTCLLKRSNAVRRRKRPSVKIRKSDSDLSETDVFSRKRHVPGVIPSHMISNRVMIIGDMAARYFDFIMNLKNLNLPKPRLDGKKIKKFLRGKLYEMSYSKDITIPWFLLWKYRKIHPVRGRMESKKEVLYSRLKKQKSLEIPNERYVGF</sequence>
<comment type="caution">
    <text evidence="1">The sequence shown here is derived from an EMBL/GenBank/DDBJ whole genome shotgun (WGS) entry which is preliminary data.</text>
</comment>
<protein>
    <submittedName>
        <fullName evidence="1">Uncharacterized protein</fullName>
    </submittedName>
</protein>
<proteinExistence type="predicted"/>
<evidence type="ECO:0000313" key="2">
    <source>
        <dbReference type="Proteomes" id="UP001168821"/>
    </source>
</evidence>
<dbReference type="EMBL" id="JALNTZ010000009">
    <property type="protein sequence ID" value="KAJ3641196.1"/>
    <property type="molecule type" value="Genomic_DNA"/>
</dbReference>
<accession>A0AA38M2T0</accession>
<gene>
    <name evidence="1" type="ORF">Zmor_027711</name>
</gene>
<organism evidence="1 2">
    <name type="scientific">Zophobas morio</name>
    <dbReference type="NCBI Taxonomy" id="2755281"/>
    <lineage>
        <taxon>Eukaryota</taxon>
        <taxon>Metazoa</taxon>
        <taxon>Ecdysozoa</taxon>
        <taxon>Arthropoda</taxon>
        <taxon>Hexapoda</taxon>
        <taxon>Insecta</taxon>
        <taxon>Pterygota</taxon>
        <taxon>Neoptera</taxon>
        <taxon>Endopterygota</taxon>
        <taxon>Coleoptera</taxon>
        <taxon>Polyphaga</taxon>
        <taxon>Cucujiformia</taxon>
        <taxon>Tenebrionidae</taxon>
        <taxon>Zophobas</taxon>
    </lineage>
</organism>
<name>A0AA38M2T0_9CUCU</name>
<dbReference type="AlphaFoldDB" id="A0AA38M2T0"/>
<reference evidence="1" key="1">
    <citation type="journal article" date="2023" name="G3 (Bethesda)">
        <title>Whole genome assemblies of Zophobas morio and Tenebrio molitor.</title>
        <authorList>
            <person name="Kaur S."/>
            <person name="Stinson S.A."/>
            <person name="diCenzo G.C."/>
        </authorList>
    </citation>
    <scope>NUCLEOTIDE SEQUENCE</scope>
    <source>
        <strain evidence="1">QUZm001</strain>
    </source>
</reference>
<keyword evidence="2" id="KW-1185">Reference proteome</keyword>
<evidence type="ECO:0000313" key="1">
    <source>
        <dbReference type="EMBL" id="KAJ3641196.1"/>
    </source>
</evidence>
<dbReference type="Proteomes" id="UP001168821">
    <property type="component" value="Unassembled WGS sequence"/>
</dbReference>